<evidence type="ECO:0000313" key="1">
    <source>
        <dbReference type="EMBL" id="KAK2951217.1"/>
    </source>
</evidence>
<protein>
    <submittedName>
        <fullName evidence="1">Uncharacterized protein</fullName>
    </submittedName>
</protein>
<proteinExistence type="predicted"/>
<keyword evidence="2" id="KW-1185">Reference proteome</keyword>
<reference evidence="1 2" key="1">
    <citation type="journal article" date="2022" name="bioRxiv">
        <title>Genomics of Preaxostyla Flagellates Illuminates Evolutionary Transitions and the Path Towards Mitochondrial Loss.</title>
        <authorList>
            <person name="Novak L.V.F."/>
            <person name="Treitli S.C."/>
            <person name="Pyrih J."/>
            <person name="Halakuc P."/>
            <person name="Pipaliya S.V."/>
            <person name="Vacek V."/>
            <person name="Brzon O."/>
            <person name="Soukal P."/>
            <person name="Eme L."/>
            <person name="Dacks J.B."/>
            <person name="Karnkowska A."/>
            <person name="Elias M."/>
            <person name="Hampl V."/>
        </authorList>
    </citation>
    <scope>NUCLEOTIDE SEQUENCE [LARGE SCALE GENOMIC DNA]</scope>
    <source>
        <strain evidence="1">NAU3</strain>
        <tissue evidence="1">Gut</tissue>
    </source>
</reference>
<comment type="caution">
    <text evidence="1">The sequence shown here is derived from an EMBL/GenBank/DDBJ whole genome shotgun (WGS) entry which is preliminary data.</text>
</comment>
<name>A0ABQ9XFH0_9EUKA</name>
<dbReference type="InterPro" id="IPR016024">
    <property type="entry name" value="ARM-type_fold"/>
</dbReference>
<dbReference type="Gene3D" id="1.25.10.10">
    <property type="entry name" value="Leucine-rich Repeat Variant"/>
    <property type="match status" value="1"/>
</dbReference>
<dbReference type="SUPFAM" id="SSF48371">
    <property type="entry name" value="ARM repeat"/>
    <property type="match status" value="1"/>
</dbReference>
<evidence type="ECO:0000313" key="2">
    <source>
        <dbReference type="Proteomes" id="UP001281761"/>
    </source>
</evidence>
<dbReference type="EMBL" id="JARBJD010000122">
    <property type="protein sequence ID" value="KAK2951217.1"/>
    <property type="molecule type" value="Genomic_DNA"/>
</dbReference>
<dbReference type="Proteomes" id="UP001281761">
    <property type="component" value="Unassembled WGS sequence"/>
</dbReference>
<accession>A0ABQ9XFH0</accession>
<sequence>MNWSVSILNKAPLASQLCEHAVFGTILFHSSLRREQESTPLLVRPSHSQLFIALVKAAYPFDSALQDRAAQFLKCLEPKWRDKPDHADNLVTDLVPSSDGSHSGFIDSIVILLSSPHSSIVEATMSFLNKTTTQSSPAIRKGLVESDLINKLLATVRPHTLPLSGNDEIFNNLTKIIGNSIYLASPKSLSSLHITTSVDKQYYREMIFQKVVIASGQFVSFLISNRYSLDEDLLFSFMSLLATGLRISLFHRPTLEFVLASPIAMTLSSCLSFFEDDHVLWMTLNSIQHLLKEWEEECLEVVQSGKRILHALFSEGFEDTLEHLVMNDKGGDDGRSVDDYCRSVTRRSHLSRMAPTHFCGLSSDVGDAVIAGPDEQILRSPPIVQKCAAVFYCHIVNRPLSTQFIASLNDAL</sequence>
<gene>
    <name evidence="1" type="ORF">BLNAU_13833</name>
</gene>
<organism evidence="1 2">
    <name type="scientific">Blattamonas nauphoetae</name>
    <dbReference type="NCBI Taxonomy" id="2049346"/>
    <lineage>
        <taxon>Eukaryota</taxon>
        <taxon>Metamonada</taxon>
        <taxon>Preaxostyla</taxon>
        <taxon>Oxymonadida</taxon>
        <taxon>Blattamonas</taxon>
    </lineage>
</organism>
<dbReference type="InterPro" id="IPR011989">
    <property type="entry name" value="ARM-like"/>
</dbReference>